<dbReference type="Pfam" id="PF13692">
    <property type="entry name" value="Glyco_trans_1_4"/>
    <property type="match status" value="1"/>
</dbReference>
<dbReference type="Pfam" id="PF13439">
    <property type="entry name" value="Glyco_transf_4"/>
    <property type="match status" value="1"/>
</dbReference>
<dbReference type="RefSeq" id="WP_344694591.1">
    <property type="nucleotide sequence ID" value="NZ_BAABBF010000011.1"/>
</dbReference>
<evidence type="ECO:0000313" key="4">
    <source>
        <dbReference type="EMBL" id="GAA3723067.1"/>
    </source>
</evidence>
<dbReference type="InterPro" id="IPR028098">
    <property type="entry name" value="Glyco_trans_4-like_N"/>
</dbReference>
<dbReference type="InterPro" id="IPR055170">
    <property type="entry name" value="GFO_IDH_MocA-like_dom"/>
</dbReference>
<evidence type="ECO:0008006" key="6">
    <source>
        <dbReference type="Google" id="ProtNLM"/>
    </source>
</evidence>
<name>A0ABP7EST0_9SPHN</name>
<feature type="domain" description="Gfo/Idh/MocA-like oxidoreductase N-terminal" evidence="1">
    <location>
        <begin position="371"/>
        <end position="488"/>
    </location>
</feature>
<evidence type="ECO:0000259" key="3">
    <source>
        <dbReference type="Pfam" id="PF22725"/>
    </source>
</evidence>
<gene>
    <name evidence="4" type="ORF">GCM10022268_34080</name>
</gene>
<evidence type="ECO:0000259" key="1">
    <source>
        <dbReference type="Pfam" id="PF01408"/>
    </source>
</evidence>
<dbReference type="PANTHER" id="PTHR43249:SF1">
    <property type="entry name" value="D-GLUCOSIDE 3-DEHYDROGENASE"/>
    <property type="match status" value="1"/>
</dbReference>
<evidence type="ECO:0000313" key="5">
    <source>
        <dbReference type="Proteomes" id="UP001500523"/>
    </source>
</evidence>
<reference evidence="5" key="1">
    <citation type="journal article" date="2019" name="Int. J. Syst. Evol. Microbiol.">
        <title>The Global Catalogue of Microorganisms (GCM) 10K type strain sequencing project: providing services to taxonomists for standard genome sequencing and annotation.</title>
        <authorList>
            <consortium name="The Broad Institute Genomics Platform"/>
            <consortium name="The Broad Institute Genome Sequencing Center for Infectious Disease"/>
            <person name="Wu L."/>
            <person name="Ma J."/>
        </authorList>
    </citation>
    <scope>NUCLEOTIDE SEQUENCE [LARGE SCALE GENOMIC DNA]</scope>
    <source>
        <strain evidence="5">JCM 17498</strain>
    </source>
</reference>
<proteinExistence type="predicted"/>
<dbReference type="Pfam" id="PF01408">
    <property type="entry name" value="GFO_IDH_MocA"/>
    <property type="match status" value="1"/>
</dbReference>
<organism evidence="4 5">
    <name type="scientific">Sphingomonas cynarae</name>
    <dbReference type="NCBI Taxonomy" id="930197"/>
    <lineage>
        <taxon>Bacteria</taxon>
        <taxon>Pseudomonadati</taxon>
        <taxon>Pseudomonadota</taxon>
        <taxon>Alphaproteobacteria</taxon>
        <taxon>Sphingomonadales</taxon>
        <taxon>Sphingomonadaceae</taxon>
        <taxon>Sphingomonas</taxon>
    </lineage>
</organism>
<dbReference type="SUPFAM" id="SSF55347">
    <property type="entry name" value="Glyceraldehyde-3-phosphate dehydrogenase-like, C-terminal domain"/>
    <property type="match status" value="1"/>
</dbReference>
<dbReference type="Pfam" id="PF22725">
    <property type="entry name" value="GFO_IDH_MocA_C3"/>
    <property type="match status" value="1"/>
</dbReference>
<dbReference type="EMBL" id="BAABBF010000011">
    <property type="protein sequence ID" value="GAA3723067.1"/>
    <property type="molecule type" value="Genomic_DNA"/>
</dbReference>
<dbReference type="Gene3D" id="3.40.50.2000">
    <property type="entry name" value="Glycogen Phosphorylase B"/>
    <property type="match status" value="2"/>
</dbReference>
<sequence length="690" mass="73722">MTIRSRLFLVTESPAPSGVGAHMLTLAEGLRGDHDIVIAATPASGLLPRARARGLTVKAIDPGDVADLSRWFARTRPDIVHVHAGIGWEGHASAQAAHDAGARVVRTEHLPYLLTDADQRAAHRAGLSHVDRLIAVSGAVADSHARAEFGNRLVTILNGVVPPTAPTKPRATLRRYGALDDGPVLLMAARFAEQKDHRLILDAMPAIRAVHPRVTLLLAGEGPLHWTIARQIAARGLAGSVRMLGQRDDLPDLMGAADLLVLPSRFEGLSLVALEAMAAGLPVVASDAPGNAGMLDHGRSGWLAPAGDAAAFAATVIDALSDRDRLRTVAATASDDQRTHYDADRMIRDTAAIYAQETSGAPRPDGTRMTRIGFIGAGGIAHRHFGVLEQFEDVAIVAIADVDGARADEAAARFGAQAFTDIDAMLDTVEVDALYICVPPFAHGAPERAAIARGLPFFVEKPVALDIATADAIAAEVAAADLVTAVGYHWRYLDTVDEVRGLLAHNPARLMSGYWLDSTPPPQWWWHEDQSGGQMVEQTTHLIDLARYLAGDVTRVFGLAGHTDRADFHGLDVPTASTASLQFASGAIANFASTCLLGWNHRVGLHLFGDRLAVEITDRELMVDVGHGRPVRGTQGDPVWHEDRDFIDAVQGKENRIRCPYADAVETHRVALAIGESARTGAAIMLEELI</sequence>
<feature type="domain" description="GFO/IDH/MocA-like oxidoreductase" evidence="3">
    <location>
        <begin position="514"/>
        <end position="611"/>
    </location>
</feature>
<dbReference type="Gene3D" id="3.30.360.10">
    <property type="entry name" value="Dihydrodipicolinate Reductase, domain 2"/>
    <property type="match status" value="1"/>
</dbReference>
<dbReference type="InterPro" id="IPR000683">
    <property type="entry name" value="Gfo/Idh/MocA-like_OxRdtase_N"/>
</dbReference>
<evidence type="ECO:0000259" key="2">
    <source>
        <dbReference type="Pfam" id="PF13439"/>
    </source>
</evidence>
<dbReference type="InterPro" id="IPR052515">
    <property type="entry name" value="Gfo/Idh/MocA_Oxidoreductase"/>
</dbReference>
<accession>A0ABP7EST0</accession>
<keyword evidence="5" id="KW-1185">Reference proteome</keyword>
<protein>
    <recommendedName>
        <fullName evidence="6">Glycosyltransferase</fullName>
    </recommendedName>
</protein>
<comment type="caution">
    <text evidence="4">The sequence shown here is derived from an EMBL/GenBank/DDBJ whole genome shotgun (WGS) entry which is preliminary data.</text>
</comment>
<dbReference type="PANTHER" id="PTHR43249">
    <property type="entry name" value="UDP-N-ACETYL-2-AMINO-2-DEOXY-D-GLUCURONATE OXIDASE"/>
    <property type="match status" value="1"/>
</dbReference>
<dbReference type="SUPFAM" id="SSF53756">
    <property type="entry name" value="UDP-Glycosyltransferase/glycogen phosphorylase"/>
    <property type="match status" value="1"/>
</dbReference>
<dbReference type="Gene3D" id="3.40.50.720">
    <property type="entry name" value="NAD(P)-binding Rossmann-like Domain"/>
    <property type="match status" value="1"/>
</dbReference>
<feature type="domain" description="Glycosyltransferase subfamily 4-like N-terminal" evidence="2">
    <location>
        <begin position="17"/>
        <end position="160"/>
    </location>
</feature>
<dbReference type="SUPFAM" id="SSF51735">
    <property type="entry name" value="NAD(P)-binding Rossmann-fold domains"/>
    <property type="match status" value="1"/>
</dbReference>
<dbReference type="Proteomes" id="UP001500523">
    <property type="component" value="Unassembled WGS sequence"/>
</dbReference>
<dbReference type="InterPro" id="IPR036291">
    <property type="entry name" value="NAD(P)-bd_dom_sf"/>
</dbReference>
<dbReference type="CDD" id="cd03801">
    <property type="entry name" value="GT4_PimA-like"/>
    <property type="match status" value="1"/>
</dbReference>